<name>A0AAE4K3J5_9BURK</name>
<proteinExistence type="predicted"/>
<sequence>MREHIITSYVGVGPLKFGMTRGEAHKILGAPLSAKKCQFFDESTEYWSEKRLQLTFSDADDGLVEISLYPNLPNVQLNGLKLFEVPGAHAFKVLHDWDDAPIMIAGTTIFLKLGLAAGGFGGHDDSNKSVAVFAKGRWDDWPTEET</sequence>
<reference evidence="1" key="1">
    <citation type="submission" date="2023-02" db="EMBL/GenBank/DDBJ databases">
        <title>Description of Herbaspirillum huttiense subsp. nephrolepsisexaltata and Herbaspirillum huttiense subsp. lycopersicon.</title>
        <authorList>
            <person name="Poudel M."/>
            <person name="Sharma A."/>
            <person name="Goss E."/>
            <person name="Tapia J.H."/>
            <person name="Harmon C.M."/>
            <person name="Jones J.B."/>
        </authorList>
    </citation>
    <scope>NUCLEOTIDE SEQUENCE</scope>
    <source>
        <strain evidence="1">NC40101</strain>
    </source>
</reference>
<evidence type="ECO:0000313" key="1">
    <source>
        <dbReference type="EMBL" id="MDT0336942.1"/>
    </source>
</evidence>
<dbReference type="AlphaFoldDB" id="A0AAE4K3J5"/>
<protein>
    <submittedName>
        <fullName evidence="1">Uncharacterized protein</fullName>
    </submittedName>
</protein>
<accession>A0AAE4K3J5</accession>
<organism evidence="1">
    <name type="scientific">Herbaspirillum huttiense subsp. nephrolepidis</name>
    <dbReference type="NCBI Taxonomy" id="3075126"/>
    <lineage>
        <taxon>Bacteria</taxon>
        <taxon>Pseudomonadati</taxon>
        <taxon>Pseudomonadota</taxon>
        <taxon>Betaproteobacteria</taxon>
        <taxon>Burkholderiales</taxon>
        <taxon>Oxalobacteraceae</taxon>
        <taxon>Herbaspirillum</taxon>
    </lineage>
</organism>
<gene>
    <name evidence="1" type="ORF">RJN63_08905</name>
</gene>
<dbReference type="EMBL" id="JAVRAA010000004">
    <property type="protein sequence ID" value="MDT0336942.1"/>
    <property type="molecule type" value="Genomic_DNA"/>
</dbReference>
<dbReference type="RefSeq" id="WP_310837918.1">
    <property type="nucleotide sequence ID" value="NZ_JAVLSM010000009.1"/>
</dbReference>
<comment type="caution">
    <text evidence="1">The sequence shown here is derived from an EMBL/GenBank/DDBJ whole genome shotgun (WGS) entry which is preliminary data.</text>
</comment>